<gene>
    <name evidence="1" type="ORF">HPB47_024607</name>
</gene>
<protein>
    <submittedName>
        <fullName evidence="1">Uncharacterized protein</fullName>
    </submittedName>
</protein>
<dbReference type="Proteomes" id="UP000805193">
    <property type="component" value="Unassembled WGS sequence"/>
</dbReference>
<accession>A0AC60Q4A1</accession>
<sequence length="1994" mass="217936">GYELSSSPARDAQAPSLGQEYRQRSRGKKKRPRTTSGSKSKKKPLLVSMAGLLKKKEPENLWKKAAACPEVCVVRLTRLTDEEIAKWRQDSTRDVTLLPQRGSSSDDDEALIIIRKKKHGKRKKDCVDEAGPSETRKSRRPEDNVPKGEVGVHGSEGRRGAKRRSSVASPTRRLSVETLYTKSSAEERVQTKQMASQLASSRAPYTPEKSASDGVAKKSGEEARKAVPEKKRKGGAENGKVKNVERRKEVDEAGENRSPQESGAGEDLTEDVERSELRKADSTRDGGKDSLAEGPTVGPQVGINAGSPFGGPVGDGPAKTKPREEKVSGEKGTTAKAKHKEAKTKTASKGASSKHGKDRSLSSRPNVMDSIDRDKGSVQDTSAKRSDKKQSMPAGRQQKDTKKPSSLKTAHNRNQTADAPELQKGCSSRNRQISGSDQEATEKKKLANVPESESVSGFTTDKEESSNSTVDKEAGNLPPNVGKGDSSVLGVADSHLRAKGPTQSPEKGGGSKESKVDDKGRGHASKVVGKDKREEPNVRRSKSLSSTVSEPGISVSDKLGNGIKQRHKETLGSSAVETSDGNADDEKDVEGSDLSDVDDFFDDFENAGQWITVDEAGEESDSSQELFASQGELSCASVKSALDSGSAEVFGSNETPEACKGDPVSARGQDEPTISGAEHGPSGHHACDSAVISSSQQVEVPKEVDGSGPCTKSTLIEDWRLEVSKPKDFATSPGDVGKDCGKHNRTIWKKRKLCSRQENLGSATQTRRRGNSMTMWRLTTDIGDLPDVIEELLDTTVEAPLPELDVDSLLQADQSWSLEAGQDPGKASAGGSSKEPSRHSSESRPSKEDPERNAEPGCATATTSNQIAEMRCDSNSSDLAFPMVVPEGDGSGIHSFYMDDSIIGDLTKSTSLASKQPCRLTSEGLVALVPAAAPPHFEEVAATLDTCDAALVAKKRQGLSHWQGVKLQGFAPNSSFDVDFEQNPELRIAFCRDRTVVLTPARFPPSSKAVRRWAKSCREPPEMPAARKGRRSSPPALRLDRSNEEDDFDPSFKEDLDFVRHSTPMAKEDGRASTRTRGRAALERSEKKGRARLELSLPPSGQSAATGSSARTSLNLSAATTASPASSPLKPLDFNIKEERPGRNPALNSSTSQLDGPTRSGTFNFGYSGGDLQQAKGTSTSQMLTLLSVEVHVHTRDDLHPNPAYDPVQCIFYCVHNDPQEDDSAATDLVGALSVREVRSVQRGPSPLEVDDLEDLISGGSSSSSRGRAPGGGRAPPKECGLLRRSGVTNLTVSEVAGEVELFAALVELVRRWDPDILVGYEIQKSSWGYLLERASQLRLDLASMLSRVPKSPEEHPREDRDPEGDAVLDRDVVVPGRIVLNLWRIIRKEVTLNIYTFENVYYHVVHRRVPLYSFKVLTEWFAHDTDLFRWRTVEHYVIRARGNLELLDRLDVVGKTSEMARIFGIQFFEVLSRGSQFRVESMMLRLARQRGLVALSPSVQQRARMRAMEFIPLVMEPQSHLYSSPVAVLDFQSLYPSVMIAHNYCFSTCLGRLDHFGRMLEEILNTRLMVKQSMKECKDDKVLRKVLDARQLGLKLISNVTYGYTAASFSGRMPCVERAIKTVEATSRWGGKVIYGDTDSMFVLLQGKTKEQAFQIGQEIAEVVTAQNPKPIKLKFEKVYLPCVLQTKKRYVGFSYESPTRRNLLTTPRGLRPFGGTPAPPSQSCWRSLSVCCLPRGKWLPVKNYLKLQFSKMLSEQVNLQDFIFAKEFRGLSGYKPGACVPALEIARRMVRKDPRLEPRVGERVPYVVVYGSPGLRLIQLVRHPLEVLSDPSLRLNVHYYVTRAVGPALNRVLGLLGQDALQWYGELPRPASGTAGVVRGRGGPNTIGRYLVCQLCPACGAQSPREGLCPGCRADPGFAALALGDRVHRVQVALHDIQQICQSCMGFRGSECISTDCPILYKKARVTYEAKQARAWHNTNSTAQAGGFASHH</sequence>
<proteinExistence type="predicted"/>
<evidence type="ECO:0000313" key="2">
    <source>
        <dbReference type="Proteomes" id="UP000805193"/>
    </source>
</evidence>
<feature type="non-terminal residue" evidence="1">
    <location>
        <position position="1"/>
    </location>
</feature>
<reference evidence="1 2" key="1">
    <citation type="journal article" date="2020" name="Cell">
        <title>Large-Scale Comparative Analyses of Tick Genomes Elucidate Their Genetic Diversity and Vector Capacities.</title>
        <authorList>
            <consortium name="Tick Genome and Microbiome Consortium (TIGMIC)"/>
            <person name="Jia N."/>
            <person name="Wang J."/>
            <person name="Shi W."/>
            <person name="Du L."/>
            <person name="Sun Y."/>
            <person name="Zhan W."/>
            <person name="Jiang J.F."/>
            <person name="Wang Q."/>
            <person name="Zhang B."/>
            <person name="Ji P."/>
            <person name="Bell-Sakyi L."/>
            <person name="Cui X.M."/>
            <person name="Yuan T.T."/>
            <person name="Jiang B.G."/>
            <person name="Yang W.F."/>
            <person name="Lam T.T."/>
            <person name="Chang Q.C."/>
            <person name="Ding S.J."/>
            <person name="Wang X.J."/>
            <person name="Zhu J.G."/>
            <person name="Ruan X.D."/>
            <person name="Zhao L."/>
            <person name="Wei J.T."/>
            <person name="Ye R.Z."/>
            <person name="Que T.C."/>
            <person name="Du C.H."/>
            <person name="Zhou Y.H."/>
            <person name="Cheng J.X."/>
            <person name="Dai P.F."/>
            <person name="Guo W.B."/>
            <person name="Han X.H."/>
            <person name="Huang E.J."/>
            <person name="Li L.F."/>
            <person name="Wei W."/>
            <person name="Gao Y.C."/>
            <person name="Liu J.Z."/>
            <person name="Shao H.Z."/>
            <person name="Wang X."/>
            <person name="Wang C.C."/>
            <person name="Yang T.C."/>
            <person name="Huo Q.B."/>
            <person name="Li W."/>
            <person name="Chen H.Y."/>
            <person name="Chen S.E."/>
            <person name="Zhou L.G."/>
            <person name="Ni X.B."/>
            <person name="Tian J.H."/>
            <person name="Sheng Y."/>
            <person name="Liu T."/>
            <person name="Pan Y.S."/>
            <person name="Xia L.Y."/>
            <person name="Li J."/>
            <person name="Zhao F."/>
            <person name="Cao W.C."/>
        </authorList>
    </citation>
    <scope>NUCLEOTIDE SEQUENCE [LARGE SCALE GENOMIC DNA]</scope>
    <source>
        <strain evidence="1">Iper-2018</strain>
    </source>
</reference>
<comment type="caution">
    <text evidence="1">The sequence shown here is derived from an EMBL/GenBank/DDBJ whole genome shotgun (WGS) entry which is preliminary data.</text>
</comment>
<evidence type="ECO:0000313" key="1">
    <source>
        <dbReference type="EMBL" id="KAG0428407.1"/>
    </source>
</evidence>
<keyword evidence="2" id="KW-1185">Reference proteome</keyword>
<dbReference type="EMBL" id="JABSTQ010009527">
    <property type="protein sequence ID" value="KAG0428407.1"/>
    <property type="molecule type" value="Genomic_DNA"/>
</dbReference>
<name>A0AC60Q4A1_IXOPE</name>
<organism evidence="1 2">
    <name type="scientific">Ixodes persulcatus</name>
    <name type="common">Taiga tick</name>
    <dbReference type="NCBI Taxonomy" id="34615"/>
    <lineage>
        <taxon>Eukaryota</taxon>
        <taxon>Metazoa</taxon>
        <taxon>Ecdysozoa</taxon>
        <taxon>Arthropoda</taxon>
        <taxon>Chelicerata</taxon>
        <taxon>Arachnida</taxon>
        <taxon>Acari</taxon>
        <taxon>Parasitiformes</taxon>
        <taxon>Ixodida</taxon>
        <taxon>Ixodoidea</taxon>
        <taxon>Ixodidae</taxon>
        <taxon>Ixodinae</taxon>
        <taxon>Ixodes</taxon>
    </lineage>
</organism>